<evidence type="ECO:0000313" key="1">
    <source>
        <dbReference type="EMBL" id="ETN97634.1"/>
    </source>
</evidence>
<proteinExistence type="predicted"/>
<dbReference type="SUPFAM" id="SSF48371">
    <property type="entry name" value="ARM repeat"/>
    <property type="match status" value="1"/>
</dbReference>
<dbReference type="AlphaFoldDB" id="X6LA65"/>
<evidence type="ECO:0008006" key="3">
    <source>
        <dbReference type="Google" id="ProtNLM"/>
    </source>
</evidence>
<dbReference type="EMBL" id="ASPP01049096">
    <property type="protein sequence ID" value="ETN97634.1"/>
    <property type="molecule type" value="Genomic_DNA"/>
</dbReference>
<reference evidence="1 2" key="1">
    <citation type="journal article" date="2013" name="Curr. Biol.">
        <title>The Genome of the Foraminiferan Reticulomyxa filosa.</title>
        <authorList>
            <person name="Glockner G."/>
            <person name="Hulsmann N."/>
            <person name="Schleicher M."/>
            <person name="Noegel A.A."/>
            <person name="Eichinger L."/>
            <person name="Gallinger C."/>
            <person name="Pawlowski J."/>
            <person name="Sierra R."/>
            <person name="Euteneuer U."/>
            <person name="Pillet L."/>
            <person name="Moustafa A."/>
            <person name="Platzer M."/>
            <person name="Groth M."/>
            <person name="Szafranski K."/>
            <person name="Schliwa M."/>
        </authorList>
    </citation>
    <scope>NUCLEOTIDE SEQUENCE [LARGE SCALE GENOMIC DNA]</scope>
</reference>
<dbReference type="Proteomes" id="UP000023152">
    <property type="component" value="Unassembled WGS sequence"/>
</dbReference>
<keyword evidence="2" id="KW-1185">Reference proteome</keyword>
<gene>
    <name evidence="1" type="ORF">RFI_39895</name>
</gene>
<feature type="non-terminal residue" evidence="1">
    <location>
        <position position="234"/>
    </location>
</feature>
<organism evidence="1 2">
    <name type="scientific">Reticulomyxa filosa</name>
    <dbReference type="NCBI Taxonomy" id="46433"/>
    <lineage>
        <taxon>Eukaryota</taxon>
        <taxon>Sar</taxon>
        <taxon>Rhizaria</taxon>
        <taxon>Retaria</taxon>
        <taxon>Foraminifera</taxon>
        <taxon>Monothalamids</taxon>
        <taxon>Reticulomyxidae</taxon>
        <taxon>Reticulomyxa</taxon>
    </lineage>
</organism>
<comment type="caution">
    <text evidence="1">The sequence shown here is derived from an EMBL/GenBank/DDBJ whole genome shotgun (WGS) entry which is preliminary data.</text>
</comment>
<evidence type="ECO:0000313" key="2">
    <source>
        <dbReference type="Proteomes" id="UP000023152"/>
    </source>
</evidence>
<name>X6LA65_RETFI</name>
<accession>X6LA65</accession>
<dbReference type="InterPro" id="IPR016024">
    <property type="entry name" value="ARM-type_fold"/>
</dbReference>
<dbReference type="InterPro" id="IPR011989">
    <property type="entry name" value="ARM-like"/>
</dbReference>
<protein>
    <recommendedName>
        <fullName evidence="3">HEAT repeat domain-containing protein</fullName>
    </recommendedName>
</protein>
<sequence>MKLNETQTNSVFTCLINGLKGSNKKNRGLYAISIGFLLMKLNKKQLDDVFECLNGLKDENECIRALCAKSFGIIATKTSEKQLEKVINALISGLKGGYNNVRESCAESLGVISEKLNEKQLKNAIHTLIDGFKDKDKNTRESCAKSLGVILKNLTDKQLEGVFNSLPNELEYFYFDSYFKAKEISTKLNDKRLYLLVIHLLERAKKEREWSTLSKISEDMWKRATIGGLKEHMQ</sequence>
<dbReference type="Gene3D" id="1.25.10.10">
    <property type="entry name" value="Leucine-rich Repeat Variant"/>
    <property type="match status" value="1"/>
</dbReference>